<dbReference type="Ensembl" id="ENSSFOT00015031096.2">
    <property type="protein sequence ID" value="ENSSFOP00015030747.2"/>
    <property type="gene ID" value="ENSSFOG00015019709.2"/>
</dbReference>
<evidence type="ECO:0000259" key="1">
    <source>
        <dbReference type="PROSITE" id="PS50195"/>
    </source>
</evidence>
<protein>
    <recommendedName>
        <fullName evidence="1">PX domain-containing protein</fullName>
    </recommendedName>
</protein>
<dbReference type="Proteomes" id="UP000694397">
    <property type="component" value="Chromosome 2"/>
</dbReference>
<name>A0A8C9SD71_SCLFO</name>
<dbReference type="Pfam" id="PF00787">
    <property type="entry name" value="PX"/>
    <property type="match status" value="1"/>
</dbReference>
<dbReference type="PANTHER" id="PTHR45850">
    <property type="entry name" value="SORTING NEXIN FAMILY MEMBER"/>
    <property type="match status" value="1"/>
</dbReference>
<dbReference type="GeneTree" id="ENSGT00940000175117"/>
<evidence type="ECO:0000313" key="2">
    <source>
        <dbReference type="Ensembl" id="ENSSFOP00015030747.2"/>
    </source>
</evidence>
<dbReference type="AlphaFoldDB" id="A0A8C9SD71"/>
<sequence>MTDSTNSLLQNFEDFAWLQRSLLTQDEVPGLQGIIFPPLPAKPYVFQSNTQAKMIKQLGLLGLSTNWQTYSKALEKYLQQVASHTMLSKNPALKCSSLTFPFEVGALFCIHPYFGLDRSLWAYPNHPYFNRNSWILCGTFSSFLKKNYENVAENNLNSLGSMLDLDSRYQEAEKEMLFRRTCKLVELENIGKNLEKAKSVKKATVSGLLKKKSASSILNACFGFLSIQFCEIFLLCGLTNDHLCVYIELI</sequence>
<dbReference type="Gene3D" id="3.30.1520.10">
    <property type="entry name" value="Phox-like domain"/>
    <property type="match status" value="1"/>
</dbReference>
<dbReference type="PANTHER" id="PTHR45850:SF2">
    <property type="entry name" value="SORTING NEXIN-5-LIKE"/>
    <property type="match status" value="1"/>
</dbReference>
<feature type="domain" description="PX" evidence="1">
    <location>
        <begin position="1"/>
        <end position="104"/>
    </location>
</feature>
<organism evidence="2 3">
    <name type="scientific">Scleropages formosus</name>
    <name type="common">Asian bonytongue</name>
    <name type="synonym">Osteoglossum formosum</name>
    <dbReference type="NCBI Taxonomy" id="113540"/>
    <lineage>
        <taxon>Eukaryota</taxon>
        <taxon>Metazoa</taxon>
        <taxon>Chordata</taxon>
        <taxon>Craniata</taxon>
        <taxon>Vertebrata</taxon>
        <taxon>Euteleostomi</taxon>
        <taxon>Actinopterygii</taxon>
        <taxon>Neopterygii</taxon>
        <taxon>Teleostei</taxon>
        <taxon>Osteoglossocephala</taxon>
        <taxon>Osteoglossomorpha</taxon>
        <taxon>Osteoglossiformes</taxon>
        <taxon>Osteoglossidae</taxon>
        <taxon>Scleropages</taxon>
    </lineage>
</organism>
<keyword evidence="3" id="KW-1185">Reference proteome</keyword>
<reference evidence="2" key="3">
    <citation type="submission" date="2025-09" db="UniProtKB">
        <authorList>
            <consortium name="Ensembl"/>
        </authorList>
    </citation>
    <scope>IDENTIFICATION</scope>
</reference>
<dbReference type="SUPFAM" id="SSF64268">
    <property type="entry name" value="PX domain"/>
    <property type="match status" value="1"/>
</dbReference>
<dbReference type="GO" id="GO:0035091">
    <property type="term" value="F:phosphatidylinositol binding"/>
    <property type="evidence" value="ECO:0007669"/>
    <property type="project" value="InterPro"/>
</dbReference>
<reference evidence="2 3" key="1">
    <citation type="submission" date="2019-04" db="EMBL/GenBank/DDBJ databases">
        <authorList>
            <consortium name="Wellcome Sanger Institute Data Sharing"/>
        </authorList>
    </citation>
    <scope>NUCLEOTIDE SEQUENCE [LARGE SCALE GENOMIC DNA]</scope>
</reference>
<reference evidence="2" key="2">
    <citation type="submission" date="2025-08" db="UniProtKB">
        <authorList>
            <consortium name="Ensembl"/>
        </authorList>
    </citation>
    <scope>IDENTIFICATION</scope>
</reference>
<dbReference type="OrthoDB" id="9976382at2759"/>
<evidence type="ECO:0000313" key="3">
    <source>
        <dbReference type="Proteomes" id="UP000694397"/>
    </source>
</evidence>
<proteinExistence type="predicted"/>
<dbReference type="InterPro" id="IPR001683">
    <property type="entry name" value="PX_dom"/>
</dbReference>
<accession>A0A8C9SD71</accession>
<dbReference type="InterPro" id="IPR036871">
    <property type="entry name" value="PX_dom_sf"/>
</dbReference>
<dbReference type="PROSITE" id="PS50195">
    <property type="entry name" value="PX"/>
    <property type="match status" value="1"/>
</dbReference>